<accession>F6I2B9</accession>
<name>F6I2B9_VITVI</name>
<dbReference type="Proteomes" id="UP000009183">
    <property type="component" value="Unassembled WGS sequence, unordered"/>
</dbReference>
<gene>
    <name evidence="1" type="ORF">VIT_00s0480g00080</name>
</gene>
<keyword evidence="2" id="KW-1185">Reference proteome</keyword>
<evidence type="ECO:0000313" key="1">
    <source>
        <dbReference type="EMBL" id="CCB61086.1"/>
    </source>
</evidence>
<dbReference type="EMBL" id="FN596542">
    <property type="protein sequence ID" value="CCB61086.1"/>
    <property type="molecule type" value="Genomic_DNA"/>
</dbReference>
<evidence type="ECO:0000313" key="2">
    <source>
        <dbReference type="Proteomes" id="UP000009183"/>
    </source>
</evidence>
<sequence>MSIAPIAKGLMIRLGIPT</sequence>
<proteinExistence type="predicted"/>
<dbReference type="AlphaFoldDB" id="F6I2B9"/>
<reference evidence="2" key="1">
    <citation type="journal article" date="2007" name="Nature">
        <title>The grapevine genome sequence suggests ancestral hexaploidization in major angiosperm phyla.</title>
        <authorList>
            <consortium name="The French-Italian Public Consortium for Grapevine Genome Characterization."/>
            <person name="Jaillon O."/>
            <person name="Aury J.-M."/>
            <person name="Noel B."/>
            <person name="Policriti A."/>
            <person name="Clepet C."/>
            <person name="Casagrande A."/>
            <person name="Choisne N."/>
            <person name="Aubourg S."/>
            <person name="Vitulo N."/>
            <person name="Jubin C."/>
            <person name="Vezzi A."/>
            <person name="Legeai F."/>
            <person name="Hugueney P."/>
            <person name="Dasilva C."/>
            <person name="Horner D."/>
            <person name="Mica E."/>
            <person name="Jublot D."/>
            <person name="Poulain J."/>
            <person name="Bruyere C."/>
            <person name="Billault A."/>
            <person name="Segurens B."/>
            <person name="Gouyvenoux M."/>
            <person name="Ugarte E."/>
            <person name="Cattonaro F."/>
            <person name="Anthouard V."/>
            <person name="Vico V."/>
            <person name="Del Fabbro C."/>
            <person name="Alaux M."/>
            <person name="Di Gaspero G."/>
            <person name="Dumas V."/>
            <person name="Felice N."/>
            <person name="Paillard S."/>
            <person name="Juman I."/>
            <person name="Moroldo M."/>
            <person name="Scalabrin S."/>
            <person name="Canaguier A."/>
            <person name="Le Clainche I."/>
            <person name="Malacrida G."/>
            <person name="Durand E."/>
            <person name="Pesole G."/>
            <person name="Laucou V."/>
            <person name="Chatelet P."/>
            <person name="Merdinoglu D."/>
            <person name="Delledonne M."/>
            <person name="Pezzotti M."/>
            <person name="Lecharny A."/>
            <person name="Scarpelli C."/>
            <person name="Artiguenave F."/>
            <person name="Pe M.E."/>
            <person name="Valle G."/>
            <person name="Morgante M."/>
            <person name="Caboche M."/>
            <person name="Adam-Blondon A.-F."/>
            <person name="Weissenbach J."/>
            <person name="Quetier F."/>
            <person name="Wincker P."/>
        </authorList>
    </citation>
    <scope>NUCLEOTIDE SEQUENCE [LARGE SCALE GENOMIC DNA]</scope>
    <source>
        <strain evidence="2">cv. Pinot noir / PN40024</strain>
    </source>
</reference>
<dbReference type="InParanoid" id="F6I2B9"/>
<dbReference type="HOGENOM" id="CLU_3431160_0_0_1"/>
<protein>
    <submittedName>
        <fullName evidence="1">Uncharacterized protein</fullName>
    </submittedName>
</protein>
<organism evidence="1 2">
    <name type="scientific">Vitis vinifera</name>
    <name type="common">Grape</name>
    <dbReference type="NCBI Taxonomy" id="29760"/>
    <lineage>
        <taxon>Eukaryota</taxon>
        <taxon>Viridiplantae</taxon>
        <taxon>Streptophyta</taxon>
        <taxon>Embryophyta</taxon>
        <taxon>Tracheophyta</taxon>
        <taxon>Spermatophyta</taxon>
        <taxon>Magnoliopsida</taxon>
        <taxon>eudicotyledons</taxon>
        <taxon>Gunneridae</taxon>
        <taxon>Pentapetalae</taxon>
        <taxon>rosids</taxon>
        <taxon>Vitales</taxon>
        <taxon>Vitaceae</taxon>
        <taxon>Viteae</taxon>
        <taxon>Vitis</taxon>
    </lineage>
</organism>